<dbReference type="InterPro" id="IPR006204">
    <property type="entry name" value="GHMP_kinase_N_dom"/>
</dbReference>
<dbReference type="GO" id="GO:0005524">
    <property type="term" value="F:ATP binding"/>
    <property type="evidence" value="ECO:0007669"/>
    <property type="project" value="UniProtKB-KW"/>
</dbReference>
<dbReference type="RefSeq" id="WP_203366491.1">
    <property type="nucleotide sequence ID" value="NZ_WSFT01000036.1"/>
</dbReference>
<comment type="caution">
    <text evidence="6">The sequence shown here is derived from an EMBL/GenBank/DDBJ whole genome shotgun (WGS) entry which is preliminary data.</text>
</comment>
<dbReference type="GO" id="GO:0016301">
    <property type="term" value="F:kinase activity"/>
    <property type="evidence" value="ECO:0007669"/>
    <property type="project" value="UniProtKB-KW"/>
</dbReference>
<dbReference type="AlphaFoldDB" id="A0A942Z8S2"/>
<evidence type="ECO:0000313" key="7">
    <source>
        <dbReference type="Proteomes" id="UP000724672"/>
    </source>
</evidence>
<evidence type="ECO:0000256" key="3">
    <source>
        <dbReference type="ARBA" id="ARBA00022777"/>
    </source>
</evidence>
<dbReference type="Pfam" id="PF00288">
    <property type="entry name" value="GHMP_kinases_N"/>
    <property type="match status" value="1"/>
</dbReference>
<keyword evidence="4" id="KW-0067">ATP-binding</keyword>
<evidence type="ECO:0000256" key="1">
    <source>
        <dbReference type="ARBA" id="ARBA00022679"/>
    </source>
</evidence>
<evidence type="ECO:0000259" key="5">
    <source>
        <dbReference type="Pfam" id="PF00288"/>
    </source>
</evidence>
<dbReference type="SUPFAM" id="SSF54211">
    <property type="entry name" value="Ribosomal protein S5 domain 2-like"/>
    <property type="match status" value="1"/>
</dbReference>
<dbReference type="Gene3D" id="3.30.230.10">
    <property type="match status" value="1"/>
</dbReference>
<evidence type="ECO:0000313" key="6">
    <source>
        <dbReference type="EMBL" id="MBS4538568.1"/>
    </source>
</evidence>
<keyword evidence="7" id="KW-1185">Reference proteome</keyword>
<reference evidence="6" key="1">
    <citation type="submission" date="2019-12" db="EMBL/GenBank/DDBJ databases">
        <title>Clostridiaceae gen. nov. sp. nov., isolated from sediment in Xinjiang, China.</title>
        <authorList>
            <person name="Zhang R."/>
        </authorList>
    </citation>
    <scope>NUCLEOTIDE SEQUENCE</scope>
    <source>
        <strain evidence="6">D2Q-11</strain>
    </source>
</reference>
<proteinExistence type="predicted"/>
<gene>
    <name evidence="6" type="ORF">GOQ27_08840</name>
</gene>
<keyword evidence="2" id="KW-0547">Nucleotide-binding</keyword>
<evidence type="ECO:0000256" key="4">
    <source>
        <dbReference type="ARBA" id="ARBA00022840"/>
    </source>
</evidence>
<keyword evidence="1" id="KW-0808">Transferase</keyword>
<sequence length="289" mass="32253">MIKTKCPASCGELFQGYINGSNKLISYPINLFSHVTLEEGYSTKDKYPKVYKGIEKTFKYFKYGSKKDIGLKINISSDIPRGKGMASSTADLAATILATVKYLGKEIKEEEIAKICTEVEPTDSIIFSQLTLFDYIKGDYIKKYKGSLGCRVLCLEGKGFIDTVSFHKALSKSGSNGRLEDYNKALEYIEKGLDSQDMISIGKGATLSAFINQKYLYKKKLHSLNSLALKCGAYGLNIAHSGTVIGILYKEKSFDKESFLFQLNNIISFNNYSRIMDYEIISGGPKFIE</sequence>
<dbReference type="InterPro" id="IPR012363">
    <property type="entry name" value="PduX"/>
</dbReference>
<evidence type="ECO:0000256" key="2">
    <source>
        <dbReference type="ARBA" id="ARBA00022741"/>
    </source>
</evidence>
<dbReference type="Proteomes" id="UP000724672">
    <property type="component" value="Unassembled WGS sequence"/>
</dbReference>
<dbReference type="PANTHER" id="PTHR43527:SF1">
    <property type="entry name" value="L-THREONINE KINASE"/>
    <property type="match status" value="1"/>
</dbReference>
<protein>
    <recommendedName>
        <fullName evidence="5">GHMP kinase N-terminal domain-containing protein</fullName>
    </recommendedName>
</protein>
<accession>A0A942Z8S2</accession>
<dbReference type="PIRSF" id="PIRSF033887">
    <property type="entry name" value="PduX"/>
    <property type="match status" value="1"/>
</dbReference>
<dbReference type="PANTHER" id="PTHR43527">
    <property type="entry name" value="4-DIPHOSPHOCYTIDYL-2-C-METHYL-D-ERYTHRITOL KINASE, CHLOROPLASTIC"/>
    <property type="match status" value="1"/>
</dbReference>
<keyword evidence="3" id="KW-0418">Kinase</keyword>
<dbReference type="EMBL" id="WSFT01000036">
    <property type="protein sequence ID" value="MBS4538568.1"/>
    <property type="molecule type" value="Genomic_DNA"/>
</dbReference>
<name>A0A942Z8S2_9FIRM</name>
<organism evidence="6 7">
    <name type="scientific">Anaeromonas frigoriresistens</name>
    <dbReference type="NCBI Taxonomy" id="2683708"/>
    <lineage>
        <taxon>Bacteria</taxon>
        <taxon>Bacillati</taxon>
        <taxon>Bacillota</taxon>
        <taxon>Tissierellia</taxon>
        <taxon>Tissierellales</taxon>
        <taxon>Thermohalobacteraceae</taxon>
        <taxon>Anaeromonas</taxon>
    </lineage>
</organism>
<dbReference type="InterPro" id="IPR020568">
    <property type="entry name" value="Ribosomal_Su5_D2-typ_SF"/>
</dbReference>
<dbReference type="InterPro" id="IPR014721">
    <property type="entry name" value="Ribsml_uS5_D2-typ_fold_subgr"/>
</dbReference>
<feature type="domain" description="GHMP kinase N-terminal" evidence="5">
    <location>
        <begin position="56"/>
        <end position="120"/>
    </location>
</feature>